<comment type="caution">
    <text evidence="1">The sequence shown here is derived from an EMBL/GenBank/DDBJ whole genome shotgun (WGS) entry which is preliminary data.</text>
</comment>
<gene>
    <name evidence="1" type="ORF">V1479_09230</name>
</gene>
<organism evidence="1 2">
    <name type="scientific">Neoaquamicrobium sediminum</name>
    <dbReference type="NCBI Taxonomy" id="1849104"/>
    <lineage>
        <taxon>Bacteria</taxon>
        <taxon>Pseudomonadati</taxon>
        <taxon>Pseudomonadota</taxon>
        <taxon>Alphaproteobacteria</taxon>
        <taxon>Hyphomicrobiales</taxon>
        <taxon>Phyllobacteriaceae</taxon>
        <taxon>Neoaquamicrobium</taxon>
    </lineage>
</organism>
<dbReference type="RefSeq" id="WP_173190320.1">
    <property type="nucleotide sequence ID" value="NZ_JABETK010000002.1"/>
</dbReference>
<evidence type="ECO:0000313" key="2">
    <source>
        <dbReference type="Proteomes" id="UP001559025"/>
    </source>
</evidence>
<dbReference type="EMBL" id="JAZHFV010000002">
    <property type="protein sequence ID" value="MEX4007486.1"/>
    <property type="molecule type" value="Genomic_DNA"/>
</dbReference>
<dbReference type="Proteomes" id="UP001559025">
    <property type="component" value="Unassembled WGS sequence"/>
</dbReference>
<proteinExistence type="predicted"/>
<accession>A0ABV3WS43</accession>
<evidence type="ECO:0000313" key="1">
    <source>
        <dbReference type="EMBL" id="MEX4007486.1"/>
    </source>
</evidence>
<name>A0ABV3WS43_9HYPH</name>
<sequence>MLSRRFTIVCLLVASFGMALSMLVAEDSRANHVRPTGFLSCDASGCAIPARH</sequence>
<reference evidence="1 2" key="1">
    <citation type="submission" date="2024-01" db="EMBL/GenBank/DDBJ databases">
        <title>New evidence supports the origin of RcGTA from prophage.</title>
        <authorList>
            <person name="Xu Y."/>
            <person name="Liu B."/>
            <person name="Chen F."/>
        </authorList>
    </citation>
    <scope>NUCLEOTIDE SEQUENCE [LARGE SCALE GENOMIC DNA]</scope>
    <source>
        <strain evidence="1 2">CBW1107-2</strain>
    </source>
</reference>
<protein>
    <submittedName>
        <fullName evidence="1">Uncharacterized protein</fullName>
    </submittedName>
</protein>
<keyword evidence="2" id="KW-1185">Reference proteome</keyword>